<organism evidence="2">
    <name type="scientific">Lepeophtheirus salmonis</name>
    <name type="common">Salmon louse</name>
    <name type="synonym">Caligus salmonis</name>
    <dbReference type="NCBI Taxonomy" id="72036"/>
    <lineage>
        <taxon>Eukaryota</taxon>
        <taxon>Metazoa</taxon>
        <taxon>Ecdysozoa</taxon>
        <taxon>Arthropoda</taxon>
        <taxon>Crustacea</taxon>
        <taxon>Multicrustacea</taxon>
        <taxon>Hexanauplia</taxon>
        <taxon>Copepoda</taxon>
        <taxon>Siphonostomatoida</taxon>
        <taxon>Caligidae</taxon>
        <taxon>Lepeophtheirus</taxon>
    </lineage>
</organism>
<reference evidence="2" key="1">
    <citation type="submission" date="2014-05" db="EMBL/GenBank/DDBJ databases">
        <authorList>
            <person name="Chronopoulou M."/>
        </authorList>
    </citation>
    <scope>NUCLEOTIDE SEQUENCE</scope>
    <source>
        <tissue evidence="2">Whole organism</tissue>
    </source>
</reference>
<dbReference type="AlphaFoldDB" id="A0A0K2U0T4"/>
<sequence length="45" mass="4939">FLVKNQNSSIGEGYIPSSPPPKDAPGNLKLILFGFDEKSGELYRN</sequence>
<name>A0A0K2U0T4_LEPSM</name>
<feature type="region of interest" description="Disordered" evidence="1">
    <location>
        <begin position="1"/>
        <end position="23"/>
    </location>
</feature>
<accession>A0A0K2U0T4</accession>
<evidence type="ECO:0000256" key="1">
    <source>
        <dbReference type="SAM" id="MobiDB-lite"/>
    </source>
</evidence>
<protein>
    <submittedName>
        <fullName evidence="2">Uncharacterized protein</fullName>
    </submittedName>
</protein>
<feature type="non-terminal residue" evidence="2">
    <location>
        <position position="1"/>
    </location>
</feature>
<evidence type="ECO:0000313" key="2">
    <source>
        <dbReference type="EMBL" id="CDW31859.1"/>
    </source>
</evidence>
<dbReference type="EMBL" id="HACA01014498">
    <property type="protein sequence ID" value="CDW31859.1"/>
    <property type="molecule type" value="Transcribed_RNA"/>
</dbReference>
<feature type="compositionally biased region" description="Polar residues" evidence="1">
    <location>
        <begin position="1"/>
        <end position="10"/>
    </location>
</feature>
<proteinExistence type="predicted"/>